<dbReference type="SUPFAM" id="SSF52402">
    <property type="entry name" value="Adenine nucleotide alpha hydrolases-like"/>
    <property type="match status" value="1"/>
</dbReference>
<gene>
    <name evidence="1" type="ORF">B7O87_02465</name>
</gene>
<proteinExistence type="predicted"/>
<evidence type="ECO:0000313" key="2">
    <source>
        <dbReference type="Proteomes" id="UP000192997"/>
    </source>
</evidence>
<dbReference type="Gene3D" id="3.40.50.620">
    <property type="entry name" value="HUPs"/>
    <property type="match status" value="1"/>
</dbReference>
<comment type="caution">
    <text evidence="1">The sequence shown here is derived from an EMBL/GenBank/DDBJ whole genome shotgun (WGS) entry which is preliminary data.</text>
</comment>
<dbReference type="Proteomes" id="UP000192997">
    <property type="component" value="Unassembled WGS sequence"/>
</dbReference>
<dbReference type="EMBL" id="NBYN01000009">
    <property type="protein sequence ID" value="OSO94681.1"/>
    <property type="molecule type" value="Genomic_DNA"/>
</dbReference>
<reference evidence="2" key="1">
    <citation type="submission" date="2017-04" db="EMBL/GenBank/DDBJ databases">
        <authorList>
            <person name="Abreu V.A."/>
            <person name="Popin R.V."/>
            <person name="Rigonato J."/>
            <person name="Andreote A.P."/>
            <person name="Schaker P.C."/>
            <person name="Hoff-Risseti C."/>
            <person name="Alvarenga D.O."/>
            <person name="Varani A.M."/>
            <person name="Fiore M.F."/>
        </authorList>
    </citation>
    <scope>NUCLEOTIDE SEQUENCE [LARGE SCALE GENOMIC DNA]</scope>
    <source>
        <strain evidence="2">CENA303</strain>
    </source>
</reference>
<sequence length="205" mass="22829">MLARLESAIGRSDLIDQMVLIPSNKECHSDKCSPIKPIKLIVGYDGSPNSHTALDIAFCMAHQTHLASKTEVKVQAVYVLEDQIVSYSGHSYSNYSSKSPEKSLELESIDSNLPELETTFKTMVLAQSRPEKADRILWQARNLAAEWQSYFKSHLRFGNLCTELQKVVELEAADALLLGCQSINHPLIERLDADCPVLGIPKCLD</sequence>
<dbReference type="AlphaFoldDB" id="A0A1X4GBX6"/>
<protein>
    <submittedName>
        <fullName evidence="1">Universal stress family protein</fullName>
    </submittedName>
</protein>
<name>A0A1X4GBX6_9CYAN</name>
<dbReference type="InterPro" id="IPR014729">
    <property type="entry name" value="Rossmann-like_a/b/a_fold"/>
</dbReference>
<dbReference type="CDD" id="cd00293">
    <property type="entry name" value="USP-like"/>
    <property type="match status" value="1"/>
</dbReference>
<evidence type="ECO:0000313" key="1">
    <source>
        <dbReference type="EMBL" id="OSO94681.1"/>
    </source>
</evidence>
<organism evidence="1 2">
    <name type="scientific">Cylindrospermopsis raciborskii CENA303</name>
    <dbReference type="NCBI Taxonomy" id="1170769"/>
    <lineage>
        <taxon>Bacteria</taxon>
        <taxon>Bacillati</taxon>
        <taxon>Cyanobacteriota</taxon>
        <taxon>Cyanophyceae</taxon>
        <taxon>Nostocales</taxon>
        <taxon>Aphanizomenonaceae</taxon>
        <taxon>Cylindrospermopsis</taxon>
    </lineage>
</organism>
<accession>A0A1X4GBX6</accession>